<dbReference type="InterPro" id="IPR009069">
    <property type="entry name" value="Cys_alpha_HP_mot_SF"/>
</dbReference>
<sequence>MHIYVNGIVYNCVNGRSTEYGGQDGGRCASSLEKLFTPTPPERGSFPLDHDGRCKRTMIKYMRCLAENRNQSAMCRDVAKEYLGCRMDHDLMAREDWSKLGYVDETVKMASET</sequence>
<evidence type="ECO:0000256" key="3">
    <source>
        <dbReference type="ARBA" id="ARBA00023157"/>
    </source>
</evidence>
<keyword evidence="7" id="KW-1185">Reference proteome</keyword>
<evidence type="ECO:0000313" key="6">
    <source>
        <dbReference type="EMBL" id="KMQ97258.1"/>
    </source>
</evidence>
<dbReference type="AlphaFoldDB" id="A0A0J7L3W2"/>
<reference evidence="6 7" key="1">
    <citation type="submission" date="2015-04" db="EMBL/GenBank/DDBJ databases">
        <title>Lasius niger genome sequencing.</title>
        <authorList>
            <person name="Konorov E.A."/>
            <person name="Nikitin M.A."/>
            <person name="Kirill M.V."/>
            <person name="Chang P."/>
        </authorList>
    </citation>
    <scope>NUCLEOTIDE SEQUENCE [LARGE SCALE GENOMIC DNA]</scope>
    <source>
        <tissue evidence="6">Whole</tissue>
    </source>
</reference>
<evidence type="ECO:0000313" key="7">
    <source>
        <dbReference type="Proteomes" id="UP000036403"/>
    </source>
</evidence>
<evidence type="ECO:0000256" key="1">
    <source>
        <dbReference type="ARBA" id="ARBA00004496"/>
    </source>
</evidence>
<dbReference type="InterPro" id="IPR051383">
    <property type="entry name" value="COX19"/>
</dbReference>
<organism evidence="6 7">
    <name type="scientific">Lasius niger</name>
    <name type="common">Black garden ant</name>
    <dbReference type="NCBI Taxonomy" id="67767"/>
    <lineage>
        <taxon>Eukaryota</taxon>
        <taxon>Metazoa</taxon>
        <taxon>Ecdysozoa</taxon>
        <taxon>Arthropoda</taxon>
        <taxon>Hexapoda</taxon>
        <taxon>Insecta</taxon>
        <taxon>Pterygota</taxon>
        <taxon>Neoptera</taxon>
        <taxon>Endopterygota</taxon>
        <taxon>Hymenoptera</taxon>
        <taxon>Apocrita</taxon>
        <taxon>Aculeata</taxon>
        <taxon>Formicoidea</taxon>
        <taxon>Formicidae</taxon>
        <taxon>Formicinae</taxon>
        <taxon>Lasius</taxon>
        <taxon>Lasius</taxon>
    </lineage>
</organism>
<dbReference type="PROSITE" id="PS51808">
    <property type="entry name" value="CHCH"/>
    <property type="match status" value="1"/>
</dbReference>
<dbReference type="GO" id="GO:0005758">
    <property type="term" value="C:mitochondrial intermembrane space"/>
    <property type="evidence" value="ECO:0007669"/>
    <property type="project" value="TreeGrafter"/>
</dbReference>
<accession>A0A0J7L3W2</accession>
<evidence type="ECO:0000256" key="2">
    <source>
        <dbReference type="ARBA" id="ARBA00022490"/>
    </source>
</evidence>
<keyword evidence="2" id="KW-0963">Cytoplasm</keyword>
<evidence type="ECO:0000256" key="5">
    <source>
        <dbReference type="ARBA" id="ARBA00039385"/>
    </source>
</evidence>
<dbReference type="Proteomes" id="UP000036403">
    <property type="component" value="Unassembled WGS sequence"/>
</dbReference>
<keyword evidence="3" id="KW-1015">Disulfide bond</keyword>
<gene>
    <name evidence="6" type="ORF">RF55_2412</name>
</gene>
<name>A0A0J7L3W2_LASNI</name>
<comment type="subcellular location">
    <subcellularLocation>
        <location evidence="1">Cytoplasm</location>
    </subcellularLocation>
</comment>
<dbReference type="GO" id="GO:0033617">
    <property type="term" value="P:mitochondrial respiratory chain complex IV assembly"/>
    <property type="evidence" value="ECO:0007669"/>
    <property type="project" value="TreeGrafter"/>
</dbReference>
<proteinExistence type="inferred from homology"/>
<dbReference type="STRING" id="67767.A0A0J7L3W2"/>
<dbReference type="PANTHER" id="PTHR21107:SF2">
    <property type="entry name" value="CYTOCHROME C OXIDASE ASSEMBLY PROTEIN COX19"/>
    <property type="match status" value="1"/>
</dbReference>
<comment type="similarity">
    <text evidence="4">Belongs to the COX19 family.</text>
</comment>
<dbReference type="SUPFAM" id="SSF47072">
    <property type="entry name" value="Cysteine alpha-hairpin motif"/>
    <property type="match status" value="1"/>
</dbReference>
<dbReference type="OrthoDB" id="268594at2759"/>
<dbReference type="EMBL" id="LBMM01000896">
    <property type="protein sequence ID" value="KMQ97258.1"/>
    <property type="molecule type" value="Genomic_DNA"/>
</dbReference>
<comment type="caution">
    <text evidence="6">The sequence shown here is derived from an EMBL/GenBank/DDBJ whole genome shotgun (WGS) entry which is preliminary data.</text>
</comment>
<evidence type="ECO:0000256" key="4">
    <source>
        <dbReference type="ARBA" id="ARBA00038223"/>
    </source>
</evidence>
<protein>
    <recommendedName>
        <fullName evidence="5">Cytochrome c oxidase assembly protein COX19</fullName>
    </recommendedName>
</protein>
<dbReference type="PANTHER" id="PTHR21107">
    <property type="entry name" value="CYTOCHROME C OXIDASE ASSEMBLY PROTEIN COX19"/>
    <property type="match status" value="1"/>
</dbReference>
<dbReference type="PaxDb" id="67767-A0A0J7L3W2"/>